<sequence length="128" mass="14204">MVSKGVKPNSSSYDAIIHGYGNVGDIELATKVLKSMLEDGHVSPSSRIYYSLIRSMVKEGEFDLALETCREIIKRRWVPPFEAMEGLVRGLVCISKVEEAKEVVEKTKKMLKGPAMDSWGKIEAALSL</sequence>
<dbReference type="GO" id="GO:0031930">
    <property type="term" value="P:mitochondria-nucleus signaling pathway"/>
    <property type="evidence" value="ECO:0007669"/>
    <property type="project" value="TreeGrafter"/>
</dbReference>
<dbReference type="PANTHER" id="PTHR47936:SF1">
    <property type="entry name" value="PENTATRICOPEPTIDE REPEAT-CONTAINING PROTEIN GUN1, CHLOROPLASTIC"/>
    <property type="match status" value="1"/>
</dbReference>
<dbReference type="PANTHER" id="PTHR47936">
    <property type="entry name" value="PPR_LONG DOMAIN-CONTAINING PROTEIN"/>
    <property type="match status" value="1"/>
</dbReference>
<protein>
    <submittedName>
        <fullName evidence="5">Pentatricopeptide repeat-containing protein At1g61870, mitochondrial-like</fullName>
    </submittedName>
</protein>
<evidence type="ECO:0000313" key="4">
    <source>
        <dbReference type="Proteomes" id="UP000504609"/>
    </source>
</evidence>
<dbReference type="RefSeq" id="XP_022934713.1">
    <property type="nucleotide sequence ID" value="XM_023078945.1"/>
</dbReference>
<dbReference type="Proteomes" id="UP000504609">
    <property type="component" value="Unplaced"/>
</dbReference>
<keyword evidence="4" id="KW-1185">Reference proteome</keyword>
<organism evidence="4 5">
    <name type="scientific">Cucurbita moschata</name>
    <name type="common">Winter crookneck squash</name>
    <name type="synonym">Cucurbita pepo var. moschata</name>
    <dbReference type="NCBI Taxonomy" id="3662"/>
    <lineage>
        <taxon>Eukaryota</taxon>
        <taxon>Viridiplantae</taxon>
        <taxon>Streptophyta</taxon>
        <taxon>Embryophyta</taxon>
        <taxon>Tracheophyta</taxon>
        <taxon>Spermatophyta</taxon>
        <taxon>Magnoliopsida</taxon>
        <taxon>eudicotyledons</taxon>
        <taxon>Gunneridae</taxon>
        <taxon>Pentapetalae</taxon>
        <taxon>rosids</taxon>
        <taxon>fabids</taxon>
        <taxon>Cucurbitales</taxon>
        <taxon>Cucurbitaceae</taxon>
        <taxon>Cucurbiteae</taxon>
        <taxon>Cucurbita</taxon>
    </lineage>
</organism>
<evidence type="ECO:0000256" key="2">
    <source>
        <dbReference type="ARBA" id="ARBA00022737"/>
    </source>
</evidence>
<feature type="repeat" description="PPR" evidence="3">
    <location>
        <begin position="45"/>
        <end position="79"/>
    </location>
</feature>
<evidence type="ECO:0000313" key="5">
    <source>
        <dbReference type="RefSeq" id="XP_022934713.1"/>
    </source>
</evidence>
<dbReference type="InterPro" id="IPR002885">
    <property type="entry name" value="PPR_rpt"/>
</dbReference>
<name>A0A6J1F8F5_CUCMO</name>
<dbReference type="KEGG" id="cmos:111441816"/>
<dbReference type="AlphaFoldDB" id="A0A6J1F8F5"/>
<gene>
    <name evidence="5" type="primary">LOC111441816</name>
</gene>
<dbReference type="Gene3D" id="1.25.40.10">
    <property type="entry name" value="Tetratricopeptide repeat domain"/>
    <property type="match status" value="1"/>
</dbReference>
<keyword evidence="2" id="KW-0677">Repeat</keyword>
<dbReference type="SUPFAM" id="SSF81901">
    <property type="entry name" value="HCP-like"/>
    <property type="match status" value="1"/>
</dbReference>
<comment type="similarity">
    <text evidence="1">Belongs to the PPR family. P subfamily.</text>
</comment>
<reference evidence="5" key="1">
    <citation type="submission" date="2025-08" db="UniProtKB">
        <authorList>
            <consortium name="RefSeq"/>
        </authorList>
    </citation>
    <scope>IDENTIFICATION</scope>
    <source>
        <tissue evidence="5">Young leaves</tissue>
    </source>
</reference>
<dbReference type="InterPro" id="IPR011990">
    <property type="entry name" value="TPR-like_helical_dom_sf"/>
</dbReference>
<dbReference type="GO" id="GO:0010019">
    <property type="term" value="P:chloroplast-nucleus signaling pathway"/>
    <property type="evidence" value="ECO:0007669"/>
    <property type="project" value="TreeGrafter"/>
</dbReference>
<dbReference type="NCBIfam" id="TIGR00756">
    <property type="entry name" value="PPR"/>
    <property type="match status" value="2"/>
</dbReference>
<dbReference type="GeneID" id="111441816"/>
<accession>A0A6J1F8F5</accession>
<dbReference type="Pfam" id="PF13812">
    <property type="entry name" value="PPR_3"/>
    <property type="match status" value="1"/>
</dbReference>
<evidence type="ECO:0000256" key="1">
    <source>
        <dbReference type="ARBA" id="ARBA00007626"/>
    </source>
</evidence>
<dbReference type="PROSITE" id="PS51375">
    <property type="entry name" value="PPR"/>
    <property type="match status" value="2"/>
</dbReference>
<dbReference type="GO" id="GO:0009507">
    <property type="term" value="C:chloroplast"/>
    <property type="evidence" value="ECO:0007669"/>
    <property type="project" value="TreeGrafter"/>
</dbReference>
<proteinExistence type="inferred from homology"/>
<evidence type="ECO:0000256" key="3">
    <source>
        <dbReference type="PROSITE-ProRule" id="PRU00708"/>
    </source>
</evidence>
<feature type="repeat" description="PPR" evidence="3">
    <location>
        <begin position="9"/>
        <end position="43"/>
    </location>
</feature>